<dbReference type="Proteomes" id="UP000807469">
    <property type="component" value="Unassembled WGS sequence"/>
</dbReference>
<evidence type="ECO:0000313" key="3">
    <source>
        <dbReference type="Proteomes" id="UP000807469"/>
    </source>
</evidence>
<dbReference type="OrthoDB" id="3119758at2759"/>
<feature type="signal peptide" evidence="1">
    <location>
        <begin position="1"/>
        <end position="22"/>
    </location>
</feature>
<name>A0A9P5YRV5_9AGAR</name>
<reference evidence="2" key="1">
    <citation type="submission" date="2020-11" db="EMBL/GenBank/DDBJ databases">
        <authorList>
            <consortium name="DOE Joint Genome Institute"/>
            <person name="Ahrendt S."/>
            <person name="Riley R."/>
            <person name="Andreopoulos W."/>
            <person name="Labutti K."/>
            <person name="Pangilinan J."/>
            <person name="Ruiz-Duenas F.J."/>
            <person name="Barrasa J.M."/>
            <person name="Sanchez-Garcia M."/>
            <person name="Camarero S."/>
            <person name="Miyauchi S."/>
            <person name="Serrano A."/>
            <person name="Linde D."/>
            <person name="Babiker R."/>
            <person name="Drula E."/>
            <person name="Ayuso-Fernandez I."/>
            <person name="Pacheco R."/>
            <person name="Padilla G."/>
            <person name="Ferreira P."/>
            <person name="Barriuso J."/>
            <person name="Kellner H."/>
            <person name="Castanera R."/>
            <person name="Alfaro M."/>
            <person name="Ramirez L."/>
            <person name="Pisabarro A.G."/>
            <person name="Kuo A."/>
            <person name="Tritt A."/>
            <person name="Lipzen A."/>
            <person name="He G."/>
            <person name="Yan M."/>
            <person name="Ng V."/>
            <person name="Cullen D."/>
            <person name="Martin F."/>
            <person name="Rosso M.-N."/>
            <person name="Henrissat B."/>
            <person name="Hibbett D."/>
            <person name="Martinez A.T."/>
            <person name="Grigoriev I.V."/>
        </authorList>
    </citation>
    <scope>NUCLEOTIDE SEQUENCE</scope>
    <source>
        <strain evidence="2">CIRM-BRFM 674</strain>
    </source>
</reference>
<feature type="chain" id="PRO_5040455896" evidence="1">
    <location>
        <begin position="23"/>
        <end position="253"/>
    </location>
</feature>
<keyword evidence="3" id="KW-1185">Reference proteome</keyword>
<dbReference type="EMBL" id="MU155406">
    <property type="protein sequence ID" value="KAF9473953.1"/>
    <property type="molecule type" value="Genomic_DNA"/>
</dbReference>
<accession>A0A9P5YRV5</accession>
<keyword evidence="1" id="KW-0732">Signal</keyword>
<protein>
    <submittedName>
        <fullName evidence="2">Uncharacterized protein</fullName>
    </submittedName>
</protein>
<organism evidence="2 3">
    <name type="scientific">Pholiota conissans</name>
    <dbReference type="NCBI Taxonomy" id="109636"/>
    <lineage>
        <taxon>Eukaryota</taxon>
        <taxon>Fungi</taxon>
        <taxon>Dikarya</taxon>
        <taxon>Basidiomycota</taxon>
        <taxon>Agaricomycotina</taxon>
        <taxon>Agaricomycetes</taxon>
        <taxon>Agaricomycetidae</taxon>
        <taxon>Agaricales</taxon>
        <taxon>Agaricineae</taxon>
        <taxon>Strophariaceae</taxon>
        <taxon>Pholiota</taxon>
    </lineage>
</organism>
<evidence type="ECO:0000256" key="1">
    <source>
        <dbReference type="SAM" id="SignalP"/>
    </source>
</evidence>
<evidence type="ECO:0000313" key="2">
    <source>
        <dbReference type="EMBL" id="KAF9473953.1"/>
    </source>
</evidence>
<sequence>MYSRAGLVSFIFALLIALAANAAPIPNNDIYLTSPAGSETFISHLAILPTHPHQSPPTAFDVDQIRGGNNIFIPTTVVDADSAIHRRGVDDLERRNIFDKIRNAFRKVGNAIKHVVKKAGKSIKRVAQKVFSGVKKIARKTKQFIKDNGAKIAKIGLKGIAAATKVGSKFVGYIPGVGKVLSKGMARASKAADFAANRIHANMDGKLGQAMDGMDKAEHYIGYIPREVFEEESLLERAFEEFYDDFDARDPYE</sequence>
<dbReference type="AlphaFoldDB" id="A0A9P5YRV5"/>
<gene>
    <name evidence="2" type="ORF">BDN70DRAFT_937040</name>
</gene>
<comment type="caution">
    <text evidence="2">The sequence shown here is derived from an EMBL/GenBank/DDBJ whole genome shotgun (WGS) entry which is preliminary data.</text>
</comment>
<proteinExistence type="predicted"/>